<dbReference type="SUPFAM" id="SSF56317">
    <property type="entry name" value="Carbon-nitrogen hydrolase"/>
    <property type="match status" value="1"/>
</dbReference>
<dbReference type="PROSITE" id="PS50263">
    <property type="entry name" value="CN_HYDROLASE"/>
    <property type="match status" value="1"/>
</dbReference>
<evidence type="ECO:0000259" key="3">
    <source>
        <dbReference type="PROSITE" id="PS50263"/>
    </source>
</evidence>
<gene>
    <name evidence="4" type="ORF">ACFOKA_08815</name>
</gene>
<dbReference type="RefSeq" id="WP_228073848.1">
    <property type="nucleotide sequence ID" value="NZ_CP061205.1"/>
</dbReference>
<dbReference type="InterPro" id="IPR000132">
    <property type="entry name" value="Nitrilase/CN_hydratase_CS"/>
</dbReference>
<name>A0ABV7D534_9PROT</name>
<feature type="active site" description="Proton acceptor" evidence="2">
    <location>
        <position position="48"/>
    </location>
</feature>
<dbReference type="PROSITE" id="PS00920">
    <property type="entry name" value="NITRIL_CHT_1"/>
    <property type="match status" value="1"/>
</dbReference>
<keyword evidence="4" id="KW-0378">Hydrolase</keyword>
<dbReference type="InterPro" id="IPR036526">
    <property type="entry name" value="C-N_Hydrolase_sf"/>
</dbReference>
<dbReference type="InterPro" id="IPR044149">
    <property type="entry name" value="Nitrilases_CHs"/>
</dbReference>
<reference evidence="5" key="1">
    <citation type="journal article" date="2019" name="Int. J. Syst. Evol. Microbiol.">
        <title>The Global Catalogue of Microorganisms (GCM) 10K type strain sequencing project: providing services to taxonomists for standard genome sequencing and annotation.</title>
        <authorList>
            <consortium name="The Broad Institute Genomics Platform"/>
            <consortium name="The Broad Institute Genome Sequencing Center for Infectious Disease"/>
            <person name="Wu L."/>
            <person name="Ma J."/>
        </authorList>
    </citation>
    <scope>NUCLEOTIDE SEQUENCE [LARGE SCALE GENOMIC DNA]</scope>
    <source>
        <strain evidence="5">KCTC 62164</strain>
    </source>
</reference>
<evidence type="ECO:0000256" key="2">
    <source>
        <dbReference type="PROSITE-ProRule" id="PRU10139"/>
    </source>
</evidence>
<protein>
    <submittedName>
        <fullName evidence="4">Carbon-nitrogen hydrolase family protein</fullName>
    </submittedName>
</protein>
<dbReference type="GO" id="GO:0016787">
    <property type="term" value="F:hydrolase activity"/>
    <property type="evidence" value="ECO:0007669"/>
    <property type="project" value="UniProtKB-KW"/>
</dbReference>
<dbReference type="InterPro" id="IPR003010">
    <property type="entry name" value="C-N_Hydrolase"/>
</dbReference>
<comment type="caution">
    <text evidence="4">The sequence shown here is derived from an EMBL/GenBank/DDBJ whole genome shotgun (WGS) entry which is preliminary data.</text>
</comment>
<dbReference type="Pfam" id="PF00795">
    <property type="entry name" value="CN_hydrolase"/>
    <property type="match status" value="1"/>
</dbReference>
<dbReference type="CDD" id="cd07564">
    <property type="entry name" value="nitrilases_CHs"/>
    <property type="match status" value="1"/>
</dbReference>
<organism evidence="4 5">
    <name type="scientific">Kordiimonas pumila</name>
    <dbReference type="NCBI Taxonomy" id="2161677"/>
    <lineage>
        <taxon>Bacteria</taxon>
        <taxon>Pseudomonadati</taxon>
        <taxon>Pseudomonadota</taxon>
        <taxon>Alphaproteobacteria</taxon>
        <taxon>Kordiimonadales</taxon>
        <taxon>Kordiimonadaceae</taxon>
        <taxon>Kordiimonas</taxon>
    </lineage>
</organism>
<dbReference type="PANTHER" id="PTHR46044">
    <property type="entry name" value="NITRILASE"/>
    <property type="match status" value="1"/>
</dbReference>
<keyword evidence="5" id="KW-1185">Reference proteome</keyword>
<evidence type="ECO:0000256" key="1">
    <source>
        <dbReference type="ARBA" id="ARBA00008129"/>
    </source>
</evidence>
<evidence type="ECO:0000313" key="4">
    <source>
        <dbReference type="EMBL" id="MFC3052006.1"/>
    </source>
</evidence>
<accession>A0ABV7D534</accession>
<dbReference type="EMBL" id="JBHRSL010000006">
    <property type="protein sequence ID" value="MFC3052006.1"/>
    <property type="molecule type" value="Genomic_DNA"/>
</dbReference>
<proteinExistence type="inferred from homology"/>
<evidence type="ECO:0000313" key="5">
    <source>
        <dbReference type="Proteomes" id="UP001595444"/>
    </source>
</evidence>
<sequence length="339" mass="36760">MANELQTFKAAAVQAAPVYYDLKASIKKAVGLIEEASKKGCSLIAFGEAWLPGYPFHIWLGAPAWSMQFTVPYFDNSLDLKSEDFAVLLKAAVDNSIMVSMGYSERCGGSLYLGQCLIGTDGKLIYARRKLKPTHVERTVYGEGYGSDLMVSDTGLGKVGMLCCWEHLQPLSKYTLYSQNEQIHIAGWPAFSLYRENAYALGKEVNMSASRVYAVEGQCFVIAASSVVTEGCLKMLHAETMVPDLLSLGGGSAMIFGPDGCELADYLPETAEGLIVADIDLNLIKYAKTVADPAGHYAKPEATRLLWNKAPLHAVETAEQKADHVTNIEGDSDDDTGEA</sequence>
<dbReference type="Gene3D" id="3.60.110.10">
    <property type="entry name" value="Carbon-nitrogen hydrolase"/>
    <property type="match status" value="1"/>
</dbReference>
<feature type="domain" description="CN hydrolase" evidence="3">
    <location>
        <begin position="8"/>
        <end position="281"/>
    </location>
</feature>
<dbReference type="PANTHER" id="PTHR46044:SF1">
    <property type="entry name" value="CN HYDROLASE DOMAIN-CONTAINING PROTEIN"/>
    <property type="match status" value="1"/>
</dbReference>
<dbReference type="Proteomes" id="UP001595444">
    <property type="component" value="Unassembled WGS sequence"/>
</dbReference>
<comment type="similarity">
    <text evidence="1">Belongs to the carbon-nitrogen hydrolase superfamily. Nitrilase family.</text>
</comment>